<gene>
    <name evidence="2" type="ORF">H9850_09470</name>
</gene>
<evidence type="ECO:0000256" key="1">
    <source>
        <dbReference type="SAM" id="Phobius"/>
    </source>
</evidence>
<dbReference type="EMBL" id="DXEV01000186">
    <property type="protein sequence ID" value="HIX57681.1"/>
    <property type="molecule type" value="Genomic_DNA"/>
</dbReference>
<accession>A0A9D1WEF5</accession>
<evidence type="ECO:0000313" key="2">
    <source>
        <dbReference type="EMBL" id="HIX57681.1"/>
    </source>
</evidence>
<evidence type="ECO:0000313" key="3">
    <source>
        <dbReference type="Proteomes" id="UP000886829"/>
    </source>
</evidence>
<dbReference type="PANTHER" id="PTHR21525:SF9">
    <property type="entry name" value="CHANNEL_COLICIN DOMAIN-CONTAINING PROTEIN"/>
    <property type="match status" value="1"/>
</dbReference>
<sequence>MSDSEHNREHFRRGGIGVGIGAGTTFFERNSQIDKYHTMQGHGFAAEDANALHDTLRGKSVNKVGTDNAPDGADRIVDGVSIQVKYCKTPEDTYRAFFESKDGTLRYDDMTWEVPKGQGDAVKAKLREDIKQGKIHTKDGTTITDPNMADEMVREGNVTYEQAKNIAKAGNIDSIKFDVANSAITCSCVFGISFCVSLAFALWEGKSVKDAVKEGLGSALTAGLETMVISVASQQLLRTKLIGHGTKIAARYLTRVVWKTGIGKSAIQHLASALAGKTLTGAAAMNVVSKTMRSNVVTSVISTAVITAPDFYRAAFAGSISWKQFSKNLAVNASSVAGGAAGWFGGAAAGAALGSVVPGVGTAIGGVIGGVLGAFGGGTLAGKAAKAVADSITPDDSKEMLDLCQEVGENLAFDYLLSEKECHEFIEKLQGVINPDFLRDMFASSKDDSGRRTWARERFEPLVQDIVKQRHPLITPTKYELSLAVAEILDESLDSNAA</sequence>
<dbReference type="PANTHER" id="PTHR21525">
    <property type="entry name" value="MOTILE SPERM PROTEIN"/>
    <property type="match status" value="1"/>
</dbReference>
<comment type="caution">
    <text evidence="2">The sequence shown here is derived from an EMBL/GenBank/DDBJ whole genome shotgun (WGS) entry which is preliminary data.</text>
</comment>
<organism evidence="2 3">
    <name type="scientific">Candidatus Anaerobiospirillum pullistercoris</name>
    <dbReference type="NCBI Taxonomy" id="2838452"/>
    <lineage>
        <taxon>Bacteria</taxon>
        <taxon>Pseudomonadati</taxon>
        <taxon>Pseudomonadota</taxon>
        <taxon>Gammaproteobacteria</taxon>
        <taxon>Aeromonadales</taxon>
        <taxon>Succinivibrionaceae</taxon>
        <taxon>Anaerobiospirillum</taxon>
    </lineage>
</organism>
<dbReference type="Proteomes" id="UP000886829">
    <property type="component" value="Unassembled WGS sequence"/>
</dbReference>
<protein>
    <submittedName>
        <fullName evidence="2">Uncharacterized protein</fullName>
    </submittedName>
</protein>
<keyword evidence="1" id="KW-0812">Transmembrane</keyword>
<proteinExistence type="predicted"/>
<feature type="transmembrane region" description="Helical" evidence="1">
    <location>
        <begin position="182"/>
        <end position="203"/>
    </location>
</feature>
<reference evidence="2" key="1">
    <citation type="journal article" date="2021" name="PeerJ">
        <title>Extensive microbial diversity within the chicken gut microbiome revealed by metagenomics and culture.</title>
        <authorList>
            <person name="Gilroy R."/>
            <person name="Ravi A."/>
            <person name="Getino M."/>
            <person name="Pursley I."/>
            <person name="Horton D.L."/>
            <person name="Alikhan N.F."/>
            <person name="Baker D."/>
            <person name="Gharbi K."/>
            <person name="Hall N."/>
            <person name="Watson M."/>
            <person name="Adriaenssens E.M."/>
            <person name="Foster-Nyarko E."/>
            <person name="Jarju S."/>
            <person name="Secka A."/>
            <person name="Antonio M."/>
            <person name="Oren A."/>
            <person name="Chaudhuri R.R."/>
            <person name="La Ragione R."/>
            <person name="Hildebrand F."/>
            <person name="Pallen M.J."/>
        </authorList>
    </citation>
    <scope>NUCLEOTIDE SEQUENCE</scope>
    <source>
        <strain evidence="2">USASDec5-558</strain>
    </source>
</reference>
<keyword evidence="1" id="KW-0472">Membrane</keyword>
<name>A0A9D1WEF5_9GAMM</name>
<dbReference type="AlphaFoldDB" id="A0A9D1WEF5"/>
<keyword evidence="1" id="KW-1133">Transmembrane helix</keyword>
<reference evidence="2" key="2">
    <citation type="submission" date="2021-04" db="EMBL/GenBank/DDBJ databases">
        <authorList>
            <person name="Gilroy R."/>
        </authorList>
    </citation>
    <scope>NUCLEOTIDE SEQUENCE</scope>
    <source>
        <strain evidence="2">USASDec5-558</strain>
    </source>
</reference>